<dbReference type="AlphaFoldDB" id="A0A1M6E151"/>
<evidence type="ECO:0000256" key="9">
    <source>
        <dbReference type="ARBA" id="ARBA00048997"/>
    </source>
</evidence>
<reference evidence="12" key="1">
    <citation type="submission" date="2016-11" db="EMBL/GenBank/DDBJ databases">
        <authorList>
            <person name="Varghese N."/>
            <person name="Submissions S."/>
        </authorList>
    </citation>
    <scope>NUCLEOTIDE SEQUENCE [LARGE SCALE GENOMIC DNA]</scope>
    <source>
        <strain evidence="12">DSM 17957</strain>
    </source>
</reference>
<evidence type="ECO:0000256" key="4">
    <source>
        <dbReference type="ARBA" id="ARBA00022679"/>
    </source>
</evidence>
<dbReference type="InterPro" id="IPR050256">
    <property type="entry name" value="Glycosyltransferase_2"/>
</dbReference>
<dbReference type="Pfam" id="PF00535">
    <property type="entry name" value="Glycos_transf_2"/>
    <property type="match status" value="1"/>
</dbReference>
<dbReference type="InterPro" id="IPR001173">
    <property type="entry name" value="Glyco_trans_2-like"/>
</dbReference>
<keyword evidence="4 11" id="KW-0808">Transferase</keyword>
<dbReference type="SUPFAM" id="SSF53448">
    <property type="entry name" value="Nucleotide-diphospho-sugar transferases"/>
    <property type="match status" value="1"/>
</dbReference>
<keyword evidence="5" id="KW-0460">Magnesium</keyword>
<dbReference type="PANTHER" id="PTHR48090">
    <property type="entry name" value="UNDECAPRENYL-PHOSPHATE 4-DEOXY-4-FORMAMIDO-L-ARABINOSE TRANSFERASE-RELATED"/>
    <property type="match status" value="1"/>
</dbReference>
<dbReference type="STRING" id="1121919.SAMN02745975_00603"/>
<dbReference type="GO" id="GO:0016757">
    <property type="term" value="F:glycosyltransferase activity"/>
    <property type="evidence" value="ECO:0007669"/>
    <property type="project" value="UniProtKB-KW"/>
</dbReference>
<evidence type="ECO:0000313" key="12">
    <source>
        <dbReference type="Proteomes" id="UP000184536"/>
    </source>
</evidence>
<gene>
    <name evidence="11" type="ORF">SAMN02745975_00603</name>
</gene>
<dbReference type="PANTHER" id="PTHR48090:SF10">
    <property type="entry name" value="GLUCOSYL-3-PHOSPHOGLYCERATE SYNTHASE"/>
    <property type="match status" value="1"/>
</dbReference>
<dbReference type="EC" id="2.4.1.266" evidence="6"/>
<protein>
    <recommendedName>
        <fullName evidence="7">Glucosyl-3-phosphoglycerate synthase</fullName>
        <ecNumber evidence="6">2.4.1.266</ecNumber>
    </recommendedName>
</protein>
<dbReference type="EMBL" id="FQZV01000007">
    <property type="protein sequence ID" value="SHI79133.1"/>
    <property type="molecule type" value="Genomic_DNA"/>
</dbReference>
<dbReference type="Gene3D" id="3.90.550.10">
    <property type="entry name" value="Spore Coat Polysaccharide Biosynthesis Protein SpsA, Chain A"/>
    <property type="match status" value="1"/>
</dbReference>
<evidence type="ECO:0000256" key="5">
    <source>
        <dbReference type="ARBA" id="ARBA00022842"/>
    </source>
</evidence>
<evidence type="ECO:0000256" key="6">
    <source>
        <dbReference type="ARBA" id="ARBA00039022"/>
    </source>
</evidence>
<dbReference type="RefSeq" id="WP_110939891.1">
    <property type="nucleotide sequence ID" value="NZ_FQZV01000007.1"/>
</dbReference>
<feature type="domain" description="Glycosyltransferase 2-like" evidence="10">
    <location>
        <begin position="5"/>
        <end position="117"/>
    </location>
</feature>
<accession>A0A1M6E151</accession>
<comment type="similarity">
    <text evidence="2">Belongs to the glycosyltransferase 2 family.</text>
</comment>
<name>A0A1M6E151_9FIRM</name>
<comment type="catalytic activity">
    <reaction evidence="8">
        <text>(2R)-3-phosphoglycerate + UDP-alpha-D-glucose = (2R)-2-O-(alpha-D-glucopyranosyl)-3-phospho-glycerate + UDP + H(+)</text>
        <dbReference type="Rhea" id="RHEA:31319"/>
        <dbReference type="ChEBI" id="CHEBI:15378"/>
        <dbReference type="ChEBI" id="CHEBI:58223"/>
        <dbReference type="ChEBI" id="CHEBI:58272"/>
        <dbReference type="ChEBI" id="CHEBI:58885"/>
        <dbReference type="ChEBI" id="CHEBI:62600"/>
        <dbReference type="EC" id="2.4.1.266"/>
    </reaction>
    <physiologicalReaction direction="left-to-right" evidence="8">
        <dbReference type="Rhea" id="RHEA:31320"/>
    </physiologicalReaction>
</comment>
<dbReference type="OrthoDB" id="9810303at2"/>
<keyword evidence="3" id="KW-0328">Glycosyltransferase</keyword>
<evidence type="ECO:0000256" key="7">
    <source>
        <dbReference type="ARBA" id="ARBA00040894"/>
    </source>
</evidence>
<evidence type="ECO:0000256" key="8">
    <source>
        <dbReference type="ARBA" id="ARBA00048689"/>
    </source>
</evidence>
<sequence>MKVTAIIPAYNEEKRIAKVLDTVTQLNIVDQIIVVSDGSTDDTAEIARYYTEDVIELKENIGKGGAIITGLSYSNADIVLLLDADLIGLTKDHVLALLEPVIWGDAETTVGIFTSGRLFTDWAQKIAPFLSGQRAIRSSLIKKIEGLDITSYGFEIALTKYLHSNKIPVKKVVLCGITHTMKEEKLGLYRGFLWRIKMYWQILKAINVDIR</sequence>
<dbReference type="CDD" id="cd04179">
    <property type="entry name" value="DPM_DPG-synthase_like"/>
    <property type="match status" value="1"/>
</dbReference>
<evidence type="ECO:0000256" key="3">
    <source>
        <dbReference type="ARBA" id="ARBA00022676"/>
    </source>
</evidence>
<dbReference type="InterPro" id="IPR029044">
    <property type="entry name" value="Nucleotide-diphossugar_trans"/>
</dbReference>
<evidence type="ECO:0000256" key="2">
    <source>
        <dbReference type="ARBA" id="ARBA00006739"/>
    </source>
</evidence>
<proteinExistence type="inferred from homology"/>
<evidence type="ECO:0000256" key="1">
    <source>
        <dbReference type="ARBA" id="ARBA00001946"/>
    </source>
</evidence>
<comment type="catalytic activity">
    <reaction evidence="9">
        <text>an NDP-alpha-D-glucose + (2R)-3-phosphoglycerate = (2R)-2-O-(alpha-D-glucopyranosyl)-3-phospho-glycerate + a ribonucleoside 5'-diphosphate + H(+)</text>
        <dbReference type="Rhea" id="RHEA:47244"/>
        <dbReference type="ChEBI" id="CHEBI:15378"/>
        <dbReference type="ChEBI" id="CHEBI:57930"/>
        <dbReference type="ChEBI" id="CHEBI:58272"/>
        <dbReference type="ChEBI" id="CHEBI:62600"/>
        <dbReference type="ChEBI" id="CHEBI:76533"/>
        <dbReference type="EC" id="2.4.1.266"/>
    </reaction>
    <physiologicalReaction direction="left-to-right" evidence="9">
        <dbReference type="Rhea" id="RHEA:47245"/>
    </physiologicalReaction>
</comment>
<evidence type="ECO:0000313" key="11">
    <source>
        <dbReference type="EMBL" id="SHI79133.1"/>
    </source>
</evidence>
<comment type="cofactor">
    <cofactor evidence="1">
        <name>Mg(2+)</name>
        <dbReference type="ChEBI" id="CHEBI:18420"/>
    </cofactor>
</comment>
<organism evidence="11 12">
    <name type="scientific">Geosporobacter subterraneus DSM 17957</name>
    <dbReference type="NCBI Taxonomy" id="1121919"/>
    <lineage>
        <taxon>Bacteria</taxon>
        <taxon>Bacillati</taxon>
        <taxon>Bacillota</taxon>
        <taxon>Clostridia</taxon>
        <taxon>Peptostreptococcales</taxon>
        <taxon>Thermotaleaceae</taxon>
        <taxon>Geosporobacter</taxon>
    </lineage>
</organism>
<keyword evidence="12" id="KW-1185">Reference proteome</keyword>
<evidence type="ECO:0000259" key="10">
    <source>
        <dbReference type="Pfam" id="PF00535"/>
    </source>
</evidence>
<dbReference type="Proteomes" id="UP000184536">
    <property type="component" value="Unassembled WGS sequence"/>
</dbReference>